<dbReference type="GO" id="GO:0005829">
    <property type="term" value="C:cytosol"/>
    <property type="evidence" value="ECO:0007669"/>
    <property type="project" value="TreeGrafter"/>
</dbReference>
<dbReference type="PANTHER" id="PTHR10996:SF283">
    <property type="entry name" value="GLYOXYLATE_HYDROXYPYRUVATE REDUCTASE B"/>
    <property type="match status" value="1"/>
</dbReference>
<dbReference type="InterPro" id="IPR036291">
    <property type="entry name" value="NAD(P)-bd_dom_sf"/>
</dbReference>
<dbReference type="PANTHER" id="PTHR10996">
    <property type="entry name" value="2-HYDROXYACID DEHYDROGENASE-RELATED"/>
    <property type="match status" value="1"/>
</dbReference>
<evidence type="ECO:0000256" key="2">
    <source>
        <dbReference type="ARBA" id="ARBA00023002"/>
    </source>
</evidence>
<dbReference type="PROSITE" id="PS00671">
    <property type="entry name" value="D_2_HYDROXYACID_DH_3"/>
    <property type="match status" value="1"/>
</dbReference>
<keyword evidence="3" id="KW-0520">NAD</keyword>
<dbReference type="GO" id="GO:0030267">
    <property type="term" value="F:glyoxylate reductase (NADPH) activity"/>
    <property type="evidence" value="ECO:0007669"/>
    <property type="project" value="TreeGrafter"/>
</dbReference>
<keyword evidence="2 4" id="KW-0560">Oxidoreductase</keyword>
<feature type="domain" description="D-isomer specific 2-hydroxyacid dehydrogenase catalytic" evidence="5">
    <location>
        <begin position="35"/>
        <end position="311"/>
    </location>
</feature>
<feature type="domain" description="D-isomer specific 2-hydroxyacid dehydrogenase NAD-binding" evidence="6">
    <location>
        <begin position="101"/>
        <end position="279"/>
    </location>
</feature>
<evidence type="ECO:0000313" key="7">
    <source>
        <dbReference type="EMBL" id="AAZ25829.1"/>
    </source>
</evidence>
<dbReference type="HOGENOM" id="CLU_019796_1_2_6"/>
<dbReference type="EMBL" id="CP000083">
    <property type="protein sequence ID" value="AAZ25829.1"/>
    <property type="molecule type" value="Genomic_DNA"/>
</dbReference>
<protein>
    <submittedName>
        <fullName evidence="7">Putative glyoxylate reductase</fullName>
    </submittedName>
</protein>
<dbReference type="PROSITE" id="PS00670">
    <property type="entry name" value="D_2_HYDROXYACID_DH_2"/>
    <property type="match status" value="1"/>
</dbReference>
<dbReference type="RefSeq" id="WP_011042903.1">
    <property type="nucleotide sequence ID" value="NC_003910.7"/>
</dbReference>
<dbReference type="Proteomes" id="UP000000547">
    <property type="component" value="Chromosome"/>
</dbReference>
<evidence type="ECO:0000259" key="5">
    <source>
        <dbReference type="Pfam" id="PF00389"/>
    </source>
</evidence>
<evidence type="ECO:0000256" key="4">
    <source>
        <dbReference type="RuleBase" id="RU003719"/>
    </source>
</evidence>
<dbReference type="InterPro" id="IPR006139">
    <property type="entry name" value="D-isomer_2_OHA_DH_cat_dom"/>
</dbReference>
<dbReference type="SUPFAM" id="SSF52283">
    <property type="entry name" value="Formate/glycerate dehydrogenase catalytic domain-like"/>
    <property type="match status" value="1"/>
</dbReference>
<dbReference type="Gene3D" id="3.40.50.720">
    <property type="entry name" value="NAD(P)-binding Rossmann-like Domain"/>
    <property type="match status" value="2"/>
</dbReference>
<accession>Q483F8</accession>
<dbReference type="GO" id="GO:0051287">
    <property type="term" value="F:NAD binding"/>
    <property type="evidence" value="ECO:0007669"/>
    <property type="project" value="InterPro"/>
</dbReference>
<dbReference type="AlphaFoldDB" id="Q483F8"/>
<dbReference type="InterPro" id="IPR006140">
    <property type="entry name" value="D-isomer_DH_NAD-bd"/>
</dbReference>
<dbReference type="GO" id="GO:0016618">
    <property type="term" value="F:hydroxypyruvate reductase [NAD(P)H] activity"/>
    <property type="evidence" value="ECO:0007669"/>
    <property type="project" value="TreeGrafter"/>
</dbReference>
<evidence type="ECO:0000259" key="6">
    <source>
        <dbReference type="Pfam" id="PF02826"/>
    </source>
</evidence>
<evidence type="ECO:0000313" key="8">
    <source>
        <dbReference type="Proteomes" id="UP000000547"/>
    </source>
</evidence>
<dbReference type="CDD" id="cd05301">
    <property type="entry name" value="GDH"/>
    <property type="match status" value="1"/>
</dbReference>
<dbReference type="FunFam" id="3.40.50.720:FF:000203">
    <property type="entry name" value="D-3-phosphoglycerate dehydrogenase (SerA)"/>
    <property type="match status" value="1"/>
</dbReference>
<dbReference type="STRING" id="167879.CPS_2082"/>
<reference evidence="7" key="1">
    <citation type="journal article" date="2005" name="Proc. Natl. Acad. Sci. U.S.A.">
        <title>The psychrophilic lifestyle as revealed by the genome sequence of Colwellia psychrerythraea 34H through genomic and proteomic analyses.</title>
        <authorList>
            <person name="Methe B.A."/>
            <person name="Nelson K.E."/>
            <person name="Deming J.W."/>
            <person name="Momen B."/>
            <person name="Melamud E."/>
            <person name="Zhang X."/>
            <person name="Moult J."/>
            <person name="Madupu R."/>
            <person name="Nelson W.C."/>
            <person name="Dodson R.J."/>
            <person name="Brinkac L.M."/>
            <person name="Daugherty S.C."/>
            <person name="Durkin A.S."/>
            <person name="DeBoy R.T."/>
            <person name="Kolonay J.F."/>
            <person name="Sullivan S.A."/>
            <person name="Zhou L."/>
            <person name="Davidsen T.M."/>
            <person name="Wu M."/>
            <person name="Huston A.L."/>
            <person name="Lewis M."/>
            <person name="Weaver B."/>
            <person name="Weidman J.F."/>
            <person name="Khouri H."/>
            <person name="Utterback T.R."/>
            <person name="Feldblyum T.V."/>
            <person name="Fraser C.M."/>
        </authorList>
    </citation>
    <scope>NUCLEOTIDE SEQUENCE [LARGE SCALE GENOMIC DNA]</scope>
    <source>
        <strain evidence="7">34H</strain>
    </source>
</reference>
<proteinExistence type="inferred from homology"/>
<dbReference type="InterPro" id="IPR050223">
    <property type="entry name" value="D-isomer_2-hydroxyacid_DH"/>
</dbReference>
<comment type="similarity">
    <text evidence="1 4">Belongs to the D-isomer specific 2-hydroxyacid dehydrogenase family.</text>
</comment>
<gene>
    <name evidence="7" type="ordered locus">CPS_2082</name>
</gene>
<organism evidence="7 8">
    <name type="scientific">Colwellia psychrerythraea (strain 34H / ATCC BAA-681)</name>
    <name type="common">Vibrio psychroerythus</name>
    <dbReference type="NCBI Taxonomy" id="167879"/>
    <lineage>
        <taxon>Bacteria</taxon>
        <taxon>Pseudomonadati</taxon>
        <taxon>Pseudomonadota</taxon>
        <taxon>Gammaproteobacteria</taxon>
        <taxon>Alteromonadales</taxon>
        <taxon>Colwelliaceae</taxon>
        <taxon>Colwellia</taxon>
    </lineage>
</organism>
<evidence type="ECO:0000256" key="3">
    <source>
        <dbReference type="ARBA" id="ARBA00023027"/>
    </source>
</evidence>
<name>Q483F8_COLP3</name>
<sequence>MKPILVMTRPLPFPELKANGESIETRLFEGDFSVFAQAQVICSTSLDALDHNFITQLPESIKLIANIGVGYDNIDLAAATAKGIAVTNTPVVTEDTADLAFSLILAASRQLTANEKFLRNGQWSATNPIGCLGKTVHGAKLGIIGFGEIGQAVARRAKAFNMEIFYHGPRRKIDAEVSLEAVYFENLTDMLAASDIISINCPLNENTHHLINADTIATMRPDAILVNTGRGPLIDESALVGAMKKGHLFAAGLDVFEHEPEIHDQLLTLPNVTLTPHIGSATSQCRGAMAACAIGNILAQMEGRILLTSVN</sequence>
<dbReference type="KEGG" id="cps:CPS_2082"/>
<evidence type="ECO:0000256" key="1">
    <source>
        <dbReference type="ARBA" id="ARBA00005854"/>
    </source>
</evidence>
<dbReference type="Pfam" id="PF00389">
    <property type="entry name" value="2-Hacid_dh"/>
    <property type="match status" value="1"/>
</dbReference>
<dbReference type="InterPro" id="IPR029753">
    <property type="entry name" value="D-isomer_DH_CS"/>
</dbReference>
<dbReference type="SUPFAM" id="SSF51735">
    <property type="entry name" value="NAD(P)-binding Rossmann-fold domains"/>
    <property type="match status" value="1"/>
</dbReference>
<dbReference type="Pfam" id="PF02826">
    <property type="entry name" value="2-Hacid_dh_C"/>
    <property type="match status" value="1"/>
</dbReference>